<dbReference type="InterPro" id="IPR014217">
    <property type="entry name" value="Spore_III_AA"/>
</dbReference>
<dbReference type="NCBIfam" id="TIGR02858">
    <property type="entry name" value="spore_III_AA"/>
    <property type="match status" value="1"/>
</dbReference>
<dbReference type="RefSeq" id="WP_308450365.1">
    <property type="nucleotide sequence ID" value="NZ_JAJEPU010000002.1"/>
</dbReference>
<gene>
    <name evidence="4" type="primary">spoIIIAA</name>
    <name evidence="4" type="ORF">LKD32_01235</name>
</gene>
<dbReference type="SUPFAM" id="SSF52540">
    <property type="entry name" value="P-loop containing nucleoside triphosphate hydrolases"/>
    <property type="match status" value="1"/>
</dbReference>
<dbReference type="GO" id="GO:0005524">
    <property type="term" value="F:ATP binding"/>
    <property type="evidence" value="ECO:0007669"/>
    <property type="project" value="UniProtKB-KW"/>
</dbReference>
<dbReference type="Gene3D" id="3.40.50.300">
    <property type="entry name" value="P-loop containing nucleotide triphosphate hydrolases"/>
    <property type="match status" value="1"/>
</dbReference>
<keyword evidence="5" id="KW-1185">Reference proteome</keyword>
<sequence>MVKREETLLKMFPEEIRKRIVQIPDWFEQVQEIRLRVGGPLLIQYGNREFFVRSDRGGLCKDQKEAYQVSPKQIRETLEHMASYSLYAFEEEIRQGYLTIPGGHRIGIAGKTIVQSGEIRSMKFLSFLNIRLAHEVLGCADEVLPYLFDQDQKKLFNTMILSPPRGGKTTLLRDLVRQISDGSSQMDGVTVGLVDERSEIAACYQGVPQNDVGIRTDVLDACPKAHGMMMLIRTMAPRVVAVDEIGSRMDMEAVEYAMNCGCLVIATVHGNGMEDIRKKPVLDRMIQEKWFDRYLILKHTMTDGMTATVCDAEGNSIVVVSLSVRAGAFKK</sequence>
<evidence type="ECO:0000313" key="4">
    <source>
        <dbReference type="EMBL" id="MCC2163516.1"/>
    </source>
</evidence>
<dbReference type="AlphaFoldDB" id="A0AAE3DK29"/>
<accession>A0AAE3DK29</accession>
<evidence type="ECO:0000256" key="1">
    <source>
        <dbReference type="ARBA" id="ARBA00022741"/>
    </source>
</evidence>
<evidence type="ECO:0000259" key="3">
    <source>
        <dbReference type="Pfam" id="PF19568"/>
    </source>
</evidence>
<comment type="caution">
    <text evidence="4">The sequence shown here is derived from an EMBL/GenBank/DDBJ whole genome shotgun (WGS) entry which is preliminary data.</text>
</comment>
<keyword evidence="1" id="KW-0547">Nucleotide-binding</keyword>
<protein>
    <submittedName>
        <fullName evidence="4">Stage III sporulation protein AA</fullName>
    </submittedName>
</protein>
<feature type="domain" description="Stage III sporulation protein AA AAA+ ATPase" evidence="3">
    <location>
        <begin position="3"/>
        <end position="315"/>
    </location>
</feature>
<dbReference type="PANTHER" id="PTHR20953:SF3">
    <property type="entry name" value="P-LOOP CONTAINING NUCLEOSIDE TRIPHOSPHATE HYDROLASES SUPERFAMILY PROTEIN"/>
    <property type="match status" value="1"/>
</dbReference>
<evidence type="ECO:0000256" key="2">
    <source>
        <dbReference type="ARBA" id="ARBA00022840"/>
    </source>
</evidence>
<dbReference type="InterPro" id="IPR027417">
    <property type="entry name" value="P-loop_NTPase"/>
</dbReference>
<dbReference type="Proteomes" id="UP001198962">
    <property type="component" value="Unassembled WGS sequence"/>
</dbReference>
<proteinExistence type="predicted"/>
<organism evidence="4 5">
    <name type="scientific">Brotaphodocola catenula</name>
    <dbReference type="NCBI Taxonomy" id="2885361"/>
    <lineage>
        <taxon>Bacteria</taxon>
        <taxon>Bacillati</taxon>
        <taxon>Bacillota</taxon>
        <taxon>Clostridia</taxon>
        <taxon>Lachnospirales</taxon>
        <taxon>Lachnospiraceae</taxon>
        <taxon>Brotaphodocola</taxon>
    </lineage>
</organism>
<dbReference type="PANTHER" id="PTHR20953">
    <property type="entry name" value="KINASE-RELATED"/>
    <property type="match status" value="1"/>
</dbReference>
<reference evidence="4" key="1">
    <citation type="submission" date="2021-10" db="EMBL/GenBank/DDBJ databases">
        <title>Anaerobic single-cell dispensing facilitates the cultivation of human gut bacteria.</title>
        <authorList>
            <person name="Afrizal A."/>
        </authorList>
    </citation>
    <scope>NUCLEOTIDE SEQUENCE</scope>
    <source>
        <strain evidence="4">CLA-AA-H274</strain>
    </source>
</reference>
<name>A0AAE3DK29_9FIRM</name>
<dbReference type="EMBL" id="JAJEPU010000002">
    <property type="protein sequence ID" value="MCC2163516.1"/>
    <property type="molecule type" value="Genomic_DNA"/>
</dbReference>
<dbReference type="InterPro" id="IPR045735">
    <property type="entry name" value="Spore_III_AA_AAA+_ATPase"/>
</dbReference>
<keyword evidence="2" id="KW-0067">ATP-binding</keyword>
<evidence type="ECO:0000313" key="5">
    <source>
        <dbReference type="Proteomes" id="UP001198962"/>
    </source>
</evidence>
<dbReference type="Pfam" id="PF19568">
    <property type="entry name" value="Spore_III_AA"/>
    <property type="match status" value="1"/>
</dbReference>